<organism evidence="1 2">
    <name type="scientific">Roseibium suaedae</name>
    <dbReference type="NCBI Taxonomy" id="735517"/>
    <lineage>
        <taxon>Bacteria</taxon>
        <taxon>Pseudomonadati</taxon>
        <taxon>Pseudomonadota</taxon>
        <taxon>Alphaproteobacteria</taxon>
        <taxon>Hyphomicrobiales</taxon>
        <taxon>Stappiaceae</taxon>
        <taxon>Roseibium</taxon>
    </lineage>
</organism>
<accession>A0A1M7PLU7</accession>
<feature type="non-terminal residue" evidence="1">
    <location>
        <position position="211"/>
    </location>
</feature>
<dbReference type="OrthoDB" id="7571212at2"/>
<dbReference type="EMBL" id="FRBW01000009">
    <property type="protein sequence ID" value="SHN18216.1"/>
    <property type="molecule type" value="Genomic_DNA"/>
</dbReference>
<sequence length="211" mass="23294">MVSDIKLALVGNLKTELEGQRKDVVSGVWEGTDDAAEFVKGRLRGQVTRSGLGDRLAKTWRHKTYPRKGTDTLEPAAVISSKAPKIIHAFSSGETIRSKDAGGFLVIATDFAPVSLSRTGRKKRMSMADFLATFGMDSLRFFPKPGSRNRVVYAIADKGFRRGRGKRGGSRQVTERGRIKAEPVLMYVLVKQVRLGQRFNIDLVVRAAEKA</sequence>
<dbReference type="RefSeq" id="WP_073015612.1">
    <property type="nucleotide sequence ID" value="NZ_FRBW01000009.1"/>
</dbReference>
<dbReference type="Pfam" id="PF20039">
    <property type="entry name" value="DUF6441"/>
    <property type="match status" value="1"/>
</dbReference>
<gene>
    <name evidence="1" type="ORF">SAMN05444272_4496</name>
</gene>
<proteinExistence type="predicted"/>
<dbReference type="AlphaFoldDB" id="A0A1M7PLU7"/>
<reference evidence="1 2" key="1">
    <citation type="submission" date="2016-11" db="EMBL/GenBank/DDBJ databases">
        <authorList>
            <person name="Jaros S."/>
            <person name="Januszkiewicz K."/>
            <person name="Wedrychowicz H."/>
        </authorList>
    </citation>
    <scope>NUCLEOTIDE SEQUENCE [LARGE SCALE GENOMIC DNA]</scope>
    <source>
        <strain evidence="1 2">DSM 22153</strain>
    </source>
</reference>
<dbReference type="Proteomes" id="UP000186002">
    <property type="component" value="Unassembled WGS sequence"/>
</dbReference>
<keyword evidence="2" id="KW-1185">Reference proteome</keyword>
<name>A0A1M7PLU7_9HYPH</name>
<evidence type="ECO:0000313" key="2">
    <source>
        <dbReference type="Proteomes" id="UP000186002"/>
    </source>
</evidence>
<dbReference type="STRING" id="735517.SAMN05444272_4496"/>
<evidence type="ECO:0000313" key="1">
    <source>
        <dbReference type="EMBL" id="SHN18216.1"/>
    </source>
</evidence>
<protein>
    <submittedName>
        <fullName evidence="1">Uncharacterized protein</fullName>
    </submittedName>
</protein>
<dbReference type="InterPro" id="IPR045622">
    <property type="entry name" value="DUF6441"/>
</dbReference>